<protein>
    <submittedName>
        <fullName evidence="8">Transporter</fullName>
    </submittedName>
</protein>
<evidence type="ECO:0000259" key="7">
    <source>
        <dbReference type="Pfam" id="PF00892"/>
    </source>
</evidence>
<dbReference type="AlphaFoldDB" id="B9JCN6"/>
<dbReference type="Gene3D" id="1.10.3730.20">
    <property type="match status" value="1"/>
</dbReference>
<feature type="transmembrane region" description="Helical" evidence="6">
    <location>
        <begin position="145"/>
        <end position="164"/>
    </location>
</feature>
<dbReference type="Pfam" id="PF00892">
    <property type="entry name" value="EamA"/>
    <property type="match status" value="2"/>
</dbReference>
<feature type="transmembrane region" description="Helical" evidence="6">
    <location>
        <begin position="92"/>
        <end position="112"/>
    </location>
</feature>
<evidence type="ECO:0000256" key="1">
    <source>
        <dbReference type="ARBA" id="ARBA00004141"/>
    </source>
</evidence>
<dbReference type="PANTHER" id="PTHR32322:SF2">
    <property type="entry name" value="EAMA DOMAIN-CONTAINING PROTEIN"/>
    <property type="match status" value="1"/>
</dbReference>
<dbReference type="SUPFAM" id="SSF103481">
    <property type="entry name" value="Multidrug resistance efflux transporter EmrE"/>
    <property type="match status" value="2"/>
</dbReference>
<evidence type="ECO:0000313" key="8">
    <source>
        <dbReference type="EMBL" id="ACM28147.1"/>
    </source>
</evidence>
<feature type="transmembrane region" description="Helical" evidence="6">
    <location>
        <begin position="34"/>
        <end position="54"/>
    </location>
</feature>
<feature type="transmembrane region" description="Helical" evidence="6">
    <location>
        <begin position="262"/>
        <end position="279"/>
    </location>
</feature>
<comment type="subcellular location">
    <subcellularLocation>
        <location evidence="1">Membrane</location>
        <topology evidence="1">Multi-pass membrane protein</topology>
    </subcellularLocation>
</comment>
<gene>
    <name evidence="8" type="ordered locus">Arad_4435</name>
</gene>
<dbReference type="HOGENOM" id="CLU_033863_2_2_5"/>
<dbReference type="InterPro" id="IPR037185">
    <property type="entry name" value="EmrE-like"/>
</dbReference>
<feature type="transmembrane region" description="Helical" evidence="6">
    <location>
        <begin position="119"/>
        <end position="139"/>
    </location>
</feature>
<dbReference type="KEGG" id="ara:Arad_4435"/>
<feature type="transmembrane region" description="Helical" evidence="6">
    <location>
        <begin position="176"/>
        <end position="195"/>
    </location>
</feature>
<dbReference type="PANTHER" id="PTHR32322">
    <property type="entry name" value="INNER MEMBRANE TRANSPORTER"/>
    <property type="match status" value="1"/>
</dbReference>
<dbReference type="GO" id="GO:0016020">
    <property type="term" value="C:membrane"/>
    <property type="evidence" value="ECO:0007669"/>
    <property type="project" value="UniProtKB-SubCell"/>
</dbReference>
<accession>B9JCN6</accession>
<evidence type="ECO:0000256" key="5">
    <source>
        <dbReference type="ARBA" id="ARBA00023136"/>
    </source>
</evidence>
<evidence type="ECO:0000256" key="2">
    <source>
        <dbReference type="ARBA" id="ARBA00007362"/>
    </source>
</evidence>
<feature type="domain" description="EamA" evidence="7">
    <location>
        <begin position="9"/>
        <end position="135"/>
    </location>
</feature>
<dbReference type="InterPro" id="IPR050638">
    <property type="entry name" value="AA-Vitamin_Transporters"/>
</dbReference>
<feature type="transmembrane region" description="Helical" evidence="6">
    <location>
        <begin position="66"/>
        <end position="86"/>
    </location>
</feature>
<feature type="domain" description="EamA" evidence="7">
    <location>
        <begin position="145"/>
        <end position="277"/>
    </location>
</feature>
<evidence type="ECO:0000256" key="3">
    <source>
        <dbReference type="ARBA" id="ARBA00022692"/>
    </source>
</evidence>
<keyword evidence="3 6" id="KW-0812">Transmembrane</keyword>
<comment type="similarity">
    <text evidence="2">Belongs to the EamA transporter family.</text>
</comment>
<proteinExistence type="inferred from homology"/>
<evidence type="ECO:0000256" key="6">
    <source>
        <dbReference type="SAM" id="Phobius"/>
    </source>
</evidence>
<sequence>MCMTRNSDLLLTAIAPAIWGSTYLVTTELLPAGYPLTVAMLRALPAGLLLLAIVRRLPDGIWWLRSLVLGALNFSIFWWMLFISAYRLPGGVAATVGAIQPLIVIVLARLLLGSPIRGLSVIGAIAGIAGVALLILTPQATLDPIGIAAGIGGAFSMAAGTVLSRRWRPPVSPLTFTAWQLTAGGLLLLPFALMLEPPLPHLTGANILGFAYLGLIGAALTYILWFRGLSRLEPSVVSPLGFLSPTTAVILGWWVLGQQLSPMQIFGIVVVLGSVWLSQRAQLAPSVERSVVTEPSTLTSKR</sequence>
<dbReference type="Proteomes" id="UP000001600">
    <property type="component" value="Chromosome 1"/>
</dbReference>
<dbReference type="eggNOG" id="COG0697">
    <property type="taxonomic scope" value="Bacteria"/>
</dbReference>
<evidence type="ECO:0000256" key="4">
    <source>
        <dbReference type="ARBA" id="ARBA00022989"/>
    </source>
</evidence>
<evidence type="ECO:0000313" key="9">
    <source>
        <dbReference type="Proteomes" id="UP000001600"/>
    </source>
</evidence>
<reference evidence="8 9" key="1">
    <citation type="journal article" date="2009" name="J. Bacteriol.">
        <title>Genome sequences of three Agrobacterium biovars help elucidate the evolution of multichromosome genomes in bacteria.</title>
        <authorList>
            <person name="Slater S.C."/>
            <person name="Goldman B.S."/>
            <person name="Goodner B."/>
            <person name="Setubal J.C."/>
            <person name="Farrand S.K."/>
            <person name="Nester E.W."/>
            <person name="Burr T.J."/>
            <person name="Banta L."/>
            <person name="Dickerman A.W."/>
            <person name="Paulsen I."/>
            <person name="Otten L."/>
            <person name="Suen G."/>
            <person name="Welch R."/>
            <person name="Almeida N.F."/>
            <person name="Arnold F."/>
            <person name="Burton O.T."/>
            <person name="Du Z."/>
            <person name="Ewing A."/>
            <person name="Godsy E."/>
            <person name="Heisel S."/>
            <person name="Houmiel K.L."/>
            <person name="Jhaveri J."/>
            <person name="Lu J."/>
            <person name="Miller N.M."/>
            <person name="Norton S."/>
            <person name="Chen Q."/>
            <person name="Phoolcharoen W."/>
            <person name="Ohlin V."/>
            <person name="Ondrusek D."/>
            <person name="Pride N."/>
            <person name="Stricklin S.L."/>
            <person name="Sun J."/>
            <person name="Wheeler C."/>
            <person name="Wilson L."/>
            <person name="Zhu H."/>
            <person name="Wood D.W."/>
        </authorList>
    </citation>
    <scope>NUCLEOTIDE SEQUENCE [LARGE SCALE GENOMIC DNA]</scope>
    <source>
        <strain evidence="9">K84 / ATCC BAA-868</strain>
    </source>
</reference>
<keyword evidence="5 6" id="KW-0472">Membrane</keyword>
<organism evidence="8 9">
    <name type="scientific">Rhizobium rhizogenes (strain K84 / ATCC BAA-868)</name>
    <name type="common">Agrobacterium radiobacter</name>
    <dbReference type="NCBI Taxonomy" id="311403"/>
    <lineage>
        <taxon>Bacteria</taxon>
        <taxon>Pseudomonadati</taxon>
        <taxon>Pseudomonadota</taxon>
        <taxon>Alphaproteobacteria</taxon>
        <taxon>Hyphomicrobiales</taxon>
        <taxon>Rhizobiaceae</taxon>
        <taxon>Rhizobium/Agrobacterium group</taxon>
        <taxon>Rhizobium</taxon>
    </lineage>
</organism>
<feature type="transmembrane region" description="Helical" evidence="6">
    <location>
        <begin position="207"/>
        <end position="225"/>
    </location>
</feature>
<keyword evidence="4 6" id="KW-1133">Transmembrane helix</keyword>
<dbReference type="EMBL" id="CP000628">
    <property type="protein sequence ID" value="ACM28147.1"/>
    <property type="molecule type" value="Genomic_DNA"/>
</dbReference>
<dbReference type="InterPro" id="IPR000620">
    <property type="entry name" value="EamA_dom"/>
</dbReference>
<name>B9JCN6_RHIR8</name>
<feature type="transmembrane region" description="Helical" evidence="6">
    <location>
        <begin position="237"/>
        <end position="256"/>
    </location>
</feature>